<evidence type="ECO:0000313" key="1">
    <source>
        <dbReference type="EMBL" id="UQC87058.1"/>
    </source>
</evidence>
<dbReference type="AlphaFoldDB" id="A0A9Q8T0Q2"/>
<dbReference type="EMBL" id="CP019478">
    <property type="protein sequence ID" value="UQC87058.1"/>
    <property type="molecule type" value="Genomic_DNA"/>
</dbReference>
<protein>
    <submittedName>
        <fullName evidence="1">Uncharacterized protein</fullName>
    </submittedName>
</protein>
<dbReference type="Proteomes" id="UP000830671">
    <property type="component" value="Chromosome 6"/>
</dbReference>
<sequence>MPASCHLPPCAELCTEVRSRRHPVGWRSSIRCADEPTNERSAPCLADADCPAIDPDIPIVGSEESTPSRGECFWSGVLFEDVRLELLGAYLSGRCPRDTAPTSQPLIHSNFAWWAIPSTWLDPRTMANPTTGSPFYHASHVSRPTSDHYLMSRISSPPFSSYLTLVP</sequence>
<proteinExistence type="predicted"/>
<accession>A0A9Q8T0Q2</accession>
<reference evidence="1" key="1">
    <citation type="journal article" date="2021" name="Mol. Plant Microbe Interact.">
        <title>Complete Genome Sequence of the Plant-Pathogenic Fungus Colletotrichum lupini.</title>
        <authorList>
            <person name="Baroncelli R."/>
            <person name="Pensec F."/>
            <person name="Da Lio D."/>
            <person name="Boufleur T."/>
            <person name="Vicente I."/>
            <person name="Sarrocco S."/>
            <person name="Picot A."/>
            <person name="Baraldi E."/>
            <person name="Sukno S."/>
            <person name="Thon M."/>
            <person name="Le Floch G."/>
        </authorList>
    </citation>
    <scope>NUCLEOTIDE SEQUENCE</scope>
    <source>
        <strain evidence="1">IMI 504893</strain>
    </source>
</reference>
<dbReference type="KEGG" id="clup:CLUP02_12560"/>
<keyword evidence="2" id="KW-1185">Reference proteome</keyword>
<organism evidence="1 2">
    <name type="scientific">Colletotrichum lupini</name>
    <dbReference type="NCBI Taxonomy" id="145971"/>
    <lineage>
        <taxon>Eukaryota</taxon>
        <taxon>Fungi</taxon>
        <taxon>Dikarya</taxon>
        <taxon>Ascomycota</taxon>
        <taxon>Pezizomycotina</taxon>
        <taxon>Sordariomycetes</taxon>
        <taxon>Hypocreomycetidae</taxon>
        <taxon>Glomerellales</taxon>
        <taxon>Glomerellaceae</taxon>
        <taxon>Colletotrichum</taxon>
        <taxon>Colletotrichum acutatum species complex</taxon>
    </lineage>
</organism>
<dbReference type="GeneID" id="73346534"/>
<dbReference type="RefSeq" id="XP_049148669.1">
    <property type="nucleotide sequence ID" value="XM_049291524.1"/>
</dbReference>
<name>A0A9Q8T0Q2_9PEZI</name>
<evidence type="ECO:0000313" key="2">
    <source>
        <dbReference type="Proteomes" id="UP000830671"/>
    </source>
</evidence>
<gene>
    <name evidence="1" type="ORF">CLUP02_12560</name>
</gene>